<dbReference type="EMBL" id="BGPR01043168">
    <property type="protein sequence ID" value="GBO19722.1"/>
    <property type="molecule type" value="Genomic_DNA"/>
</dbReference>
<accession>A0A4Y2V5E3</accession>
<evidence type="ECO:0000313" key="1">
    <source>
        <dbReference type="EMBL" id="GBO19722.1"/>
    </source>
</evidence>
<reference evidence="1 2" key="1">
    <citation type="journal article" date="2019" name="Sci. Rep.">
        <title>Orb-weaving spider Araneus ventricosus genome elucidates the spidroin gene catalogue.</title>
        <authorList>
            <person name="Kono N."/>
            <person name="Nakamura H."/>
            <person name="Ohtoshi R."/>
            <person name="Moran D.A.P."/>
            <person name="Shinohara A."/>
            <person name="Yoshida Y."/>
            <person name="Fujiwara M."/>
            <person name="Mori M."/>
            <person name="Tomita M."/>
            <person name="Arakawa K."/>
        </authorList>
    </citation>
    <scope>NUCLEOTIDE SEQUENCE [LARGE SCALE GENOMIC DNA]</scope>
</reference>
<proteinExistence type="predicted"/>
<sequence>MHTRLCSLPDEAKSKTWNIVGMCKKVKKKILSQNTYYSTDSIHYLMKLNPKRDILWEYIRKSRRRFFPKYILDSVHYLTKLNPKNDILWEYARKSRRRHFSKILPCCATKPLEWVILTISLKKISYR</sequence>
<name>A0A4Y2V5E3_ARAVE</name>
<comment type="caution">
    <text evidence="1">The sequence shown here is derived from an EMBL/GenBank/DDBJ whole genome shotgun (WGS) entry which is preliminary data.</text>
</comment>
<dbReference type="Proteomes" id="UP000499080">
    <property type="component" value="Unassembled WGS sequence"/>
</dbReference>
<gene>
    <name evidence="1" type="ORF">AVEN_212599_1</name>
</gene>
<protein>
    <submittedName>
        <fullName evidence="1">Uncharacterized protein</fullName>
    </submittedName>
</protein>
<keyword evidence="2" id="KW-1185">Reference proteome</keyword>
<dbReference type="AlphaFoldDB" id="A0A4Y2V5E3"/>
<organism evidence="1 2">
    <name type="scientific">Araneus ventricosus</name>
    <name type="common">Orbweaver spider</name>
    <name type="synonym">Epeira ventricosa</name>
    <dbReference type="NCBI Taxonomy" id="182803"/>
    <lineage>
        <taxon>Eukaryota</taxon>
        <taxon>Metazoa</taxon>
        <taxon>Ecdysozoa</taxon>
        <taxon>Arthropoda</taxon>
        <taxon>Chelicerata</taxon>
        <taxon>Arachnida</taxon>
        <taxon>Araneae</taxon>
        <taxon>Araneomorphae</taxon>
        <taxon>Entelegynae</taxon>
        <taxon>Araneoidea</taxon>
        <taxon>Araneidae</taxon>
        <taxon>Araneus</taxon>
    </lineage>
</organism>
<evidence type="ECO:0000313" key="2">
    <source>
        <dbReference type="Proteomes" id="UP000499080"/>
    </source>
</evidence>